<feature type="transmembrane region" description="Helical" evidence="1">
    <location>
        <begin position="216"/>
        <end position="239"/>
    </location>
</feature>
<evidence type="ECO:0000259" key="3">
    <source>
        <dbReference type="PROSITE" id="PS50835"/>
    </source>
</evidence>
<dbReference type="InterPro" id="IPR013783">
    <property type="entry name" value="Ig-like_fold"/>
</dbReference>
<dbReference type="InterPro" id="IPR007110">
    <property type="entry name" value="Ig-like_dom"/>
</dbReference>
<comment type="caution">
    <text evidence="4">The sequence shown here is derived from an EMBL/GenBank/DDBJ whole genome shotgun (WGS) entry which is preliminary data.</text>
</comment>
<feature type="domain" description="Ig-like" evidence="3">
    <location>
        <begin position="28"/>
        <end position="126"/>
    </location>
</feature>
<name>A0A8T0A5R2_SILME</name>
<dbReference type="EMBL" id="JABFDY010000029">
    <property type="protein sequence ID" value="KAF7686473.1"/>
    <property type="molecule type" value="Genomic_DNA"/>
</dbReference>
<accession>A0A8T0A5R2</accession>
<dbReference type="Proteomes" id="UP000606274">
    <property type="component" value="Unassembled WGS sequence"/>
</dbReference>
<keyword evidence="1" id="KW-0812">Transmembrane</keyword>
<evidence type="ECO:0000256" key="1">
    <source>
        <dbReference type="SAM" id="Phobius"/>
    </source>
</evidence>
<dbReference type="Gene3D" id="2.60.40.10">
    <property type="entry name" value="Immunoglobulins"/>
    <property type="match status" value="1"/>
</dbReference>
<feature type="chain" id="PRO_5035852747" description="Ig-like domain-containing protein" evidence="2">
    <location>
        <begin position="28"/>
        <end position="249"/>
    </location>
</feature>
<dbReference type="InterPro" id="IPR036179">
    <property type="entry name" value="Ig-like_dom_sf"/>
</dbReference>
<evidence type="ECO:0000313" key="4">
    <source>
        <dbReference type="EMBL" id="KAF7686473.1"/>
    </source>
</evidence>
<keyword evidence="5" id="KW-1185">Reference proteome</keyword>
<proteinExistence type="predicted"/>
<protein>
    <recommendedName>
        <fullName evidence="3">Ig-like domain-containing protein</fullName>
    </recommendedName>
</protein>
<keyword evidence="2" id="KW-0732">Signal</keyword>
<dbReference type="AlphaFoldDB" id="A0A8T0A5R2"/>
<dbReference type="SMART" id="SM00409">
    <property type="entry name" value="IG"/>
    <property type="match status" value="1"/>
</dbReference>
<dbReference type="InterPro" id="IPR003599">
    <property type="entry name" value="Ig_sub"/>
</dbReference>
<dbReference type="SUPFAM" id="SSF48726">
    <property type="entry name" value="Immunoglobulin"/>
    <property type="match status" value="2"/>
</dbReference>
<keyword evidence="1" id="KW-0472">Membrane</keyword>
<feature type="domain" description="Ig-like" evidence="3">
    <location>
        <begin position="132"/>
        <end position="203"/>
    </location>
</feature>
<organism evidence="4 5">
    <name type="scientific">Silurus meridionalis</name>
    <name type="common">Southern catfish</name>
    <name type="synonym">Silurus soldatovi meridionalis</name>
    <dbReference type="NCBI Taxonomy" id="175797"/>
    <lineage>
        <taxon>Eukaryota</taxon>
        <taxon>Metazoa</taxon>
        <taxon>Chordata</taxon>
        <taxon>Craniata</taxon>
        <taxon>Vertebrata</taxon>
        <taxon>Euteleostomi</taxon>
        <taxon>Actinopterygii</taxon>
        <taxon>Neopterygii</taxon>
        <taxon>Teleostei</taxon>
        <taxon>Ostariophysi</taxon>
        <taxon>Siluriformes</taxon>
        <taxon>Siluridae</taxon>
        <taxon>Silurus</taxon>
    </lineage>
</organism>
<sequence>MLMLLNSFSMAHSLSLFCLFALHCVSLSHIVQYPAVVKVSAGENVSLKCDSANVWSGCDSVSWIKVDLRSRRLMVSTAVRPDPDPRTRPCTGMIYNSSTADSGIYYCSVKHSVLSYTGNGSTLIVTDPHPLPLVMLYVPDVPVGPPVSLQCVVMGVVPAEAKVSWLVGESELTGWTESGVPAENWREDQNVECVVEVDGRRISKSLIQGSGQLCSWLVYLCSVVAFVIFMVLVLLSFPYRPEAGGEQMQ</sequence>
<evidence type="ECO:0000256" key="2">
    <source>
        <dbReference type="SAM" id="SignalP"/>
    </source>
</evidence>
<feature type="signal peptide" evidence="2">
    <location>
        <begin position="1"/>
        <end position="27"/>
    </location>
</feature>
<keyword evidence="1" id="KW-1133">Transmembrane helix</keyword>
<reference evidence="4" key="1">
    <citation type="submission" date="2020-08" db="EMBL/GenBank/DDBJ databases">
        <title>Chromosome-level assembly of Southern catfish (Silurus meridionalis) provides insights into visual adaptation to the nocturnal and benthic lifestyles.</title>
        <authorList>
            <person name="Zhang Y."/>
            <person name="Wang D."/>
            <person name="Peng Z."/>
        </authorList>
    </citation>
    <scope>NUCLEOTIDE SEQUENCE</scope>
    <source>
        <strain evidence="4">SWU-2019-XX</strain>
        <tissue evidence="4">Muscle</tissue>
    </source>
</reference>
<dbReference type="PROSITE" id="PS50835">
    <property type="entry name" value="IG_LIKE"/>
    <property type="match status" value="2"/>
</dbReference>
<gene>
    <name evidence="4" type="ORF">HF521_015835</name>
</gene>
<evidence type="ECO:0000313" key="5">
    <source>
        <dbReference type="Proteomes" id="UP000606274"/>
    </source>
</evidence>